<dbReference type="SUPFAM" id="SSF75553">
    <property type="entry name" value="Smc hinge domain"/>
    <property type="match status" value="1"/>
</dbReference>
<evidence type="ECO:0000313" key="10">
    <source>
        <dbReference type="Proteomes" id="UP000176944"/>
    </source>
</evidence>
<feature type="coiled-coil region" evidence="6">
    <location>
        <begin position="357"/>
        <end position="555"/>
    </location>
</feature>
<feature type="compositionally biased region" description="Basic and acidic residues" evidence="7">
    <location>
        <begin position="1064"/>
        <end position="1078"/>
    </location>
</feature>
<feature type="binding site" evidence="6">
    <location>
        <begin position="33"/>
        <end position="40"/>
    </location>
    <ligand>
        <name>ATP</name>
        <dbReference type="ChEBI" id="CHEBI:30616"/>
    </ligand>
</feature>
<keyword evidence="4 6" id="KW-0175">Coiled coil</keyword>
<dbReference type="SUPFAM" id="SSF52540">
    <property type="entry name" value="P-loop containing nucleoside triphosphate hydrolases"/>
    <property type="match status" value="2"/>
</dbReference>
<dbReference type="SMART" id="SM00968">
    <property type="entry name" value="SMC_hinge"/>
    <property type="match status" value="1"/>
</dbReference>
<dbReference type="GO" id="GO:0003677">
    <property type="term" value="F:DNA binding"/>
    <property type="evidence" value="ECO:0007669"/>
    <property type="project" value="UniProtKB-UniRule"/>
</dbReference>
<dbReference type="PANTHER" id="PTHR18937">
    <property type="entry name" value="STRUCTURAL MAINTENANCE OF CHROMOSOMES SMC FAMILY MEMBER"/>
    <property type="match status" value="1"/>
</dbReference>
<evidence type="ECO:0000256" key="3">
    <source>
        <dbReference type="ARBA" id="ARBA00022840"/>
    </source>
</evidence>
<dbReference type="Pfam" id="PF06470">
    <property type="entry name" value="SMC_hinge"/>
    <property type="match status" value="1"/>
</dbReference>
<dbReference type="InterPro" id="IPR036277">
    <property type="entry name" value="SMC_hinge_sf"/>
</dbReference>
<feature type="compositionally biased region" description="Low complexity" evidence="7">
    <location>
        <begin position="142"/>
        <end position="261"/>
    </location>
</feature>
<name>A0A1D9G5X2_MOOP1</name>
<sequence length="1373" mass="155770">MVHIKRVELSRFKSFGGTTKIPLLEGFTVISGPNGSGKSNILDALLFCLGIASSKGMRAERLPDLVNHNKEHRGTVEASVTVTFDLSDFNNYDELQVSKLDEPLQVSKLDEPLQVSKLDEPLQVSKLQVVREAWPFGQGSENNLQPNNLQPNNLQPNNLQPNNLQPDNLQPNNLQPNNLQPNNLQPDNLQPNNLQPNNLQPNNLQPNNLQPNNLQPNNLQPDNLQPNNLQPNNLQPDNLQPNNLQPDNLQPNNLQPNNLQPSTDLEWSVTRRLRVTKQGNYSSQYYINGEPCTVTALHEQLNRLRVYPEGYNVVQQGDVTSIISMKSRERREIIDELAGVAAFDRKITQTKQTLATVKEREERCRIIEQELTAQRDRLAADRAKAEKYQKLRAELQQKQQWEIVIKWRLLQKQVSQLQQQIDAANTKKAQLIAQITSIEEQIHQTTTELDQLNARVKALGEEEQIAIASTLATQQAEQRQLQTRQQELTENLQNAAVNLQRTQETIQQVEQTLQQLIAEKNDLETLSKTSLQVARDEAQAALNQSREQANAIAAASDAWVQQQTTLTKHIDTLLKTINPQRTEQAQLQERQNQLNRQIEDQTQQLQTLEPEIATKQTQAVALDTQLTTYSQQVKSLAQSLGNTEQQLQLQQQTQTRLLGEQRQKQRQLDKLEAQAQAQQEAQGTYATKVILESSIPGVCGLVAQLGRVEPRYQLALEIAAGARLGNLVVEDDSVAAAGIELLKQKRAGRATFLPLTKIQPRQFSETVVLRYAKGFVDYAIRLIDCDPRYQKVFAYVFGSTVVFETLNDARTYLGKHRIVTLDGEILEISGAMTGGSTSHRSGLHFGTSDTMESSEIRSLRTRLAEIEQILHHCEALITTESASVKQITQELTETRAKHSETKLRLEQLQREIEQSQTNQAQMRTLLAKNNQELSAATQRLETIAIELPQQESQLADLRQQLAQLEESQTHNEWQQIQNTIKTQEAQLRECEQALRNTEKQLQQKENQQQRLRDKLTEGHRQIADSQTQIESWQQQQSAINTQLETLTKQITETTVALRQLEEKLGQEKQKRDRTEQHLQRLRQQHQETSWQQQKLQETQSARAEKLASLQTQLQDQAAELPDPIPEIPQIVKKNSPSSDKKSSEVITLDSLAAQLEQLQKELRNGQKRLQAMEPVNMLALEEYDRTQTRLQELSEKLETIAGERTELLLRIENFTTLRYRAFKEAFDAVNENFQAIFAELSDGDGYLQLDDPEDPFSGGLNLVAHPKGKPVRRLASMSGGEKSLTALSFIFALQRYRPSPFYAFDEVDMFLDGANVQRLAKMIKQQAKLAQFIVVSLRRPMIESAQRTIGVTQARGAYTQVLGLKLSPKSTVN</sequence>
<feature type="compositionally biased region" description="Basic and acidic residues" evidence="7">
    <location>
        <begin position="1010"/>
        <end position="1022"/>
    </location>
</feature>
<dbReference type="InterPro" id="IPR003395">
    <property type="entry name" value="RecF/RecN/SMC_N"/>
</dbReference>
<dbReference type="GO" id="GO:0007059">
    <property type="term" value="P:chromosome segregation"/>
    <property type="evidence" value="ECO:0007669"/>
    <property type="project" value="UniProtKB-UniRule"/>
</dbReference>
<dbReference type="HAMAP" id="MF_01894">
    <property type="entry name" value="Smc_prok"/>
    <property type="match status" value="1"/>
</dbReference>
<keyword evidence="2 6" id="KW-0547">Nucleotide-binding</keyword>
<dbReference type="InterPro" id="IPR010935">
    <property type="entry name" value="SMC_hinge"/>
</dbReference>
<dbReference type="Gene3D" id="1.20.1060.20">
    <property type="match status" value="1"/>
</dbReference>
<dbReference type="InterPro" id="IPR027417">
    <property type="entry name" value="P-loop_NTPase"/>
</dbReference>
<dbReference type="GO" id="GO:0005694">
    <property type="term" value="C:chromosome"/>
    <property type="evidence" value="ECO:0007669"/>
    <property type="project" value="InterPro"/>
</dbReference>
<feature type="region of interest" description="Disordered" evidence="7">
    <location>
        <begin position="1064"/>
        <end position="1098"/>
    </location>
</feature>
<dbReference type="GO" id="GO:0030261">
    <property type="term" value="P:chromosome condensation"/>
    <property type="evidence" value="ECO:0007669"/>
    <property type="project" value="InterPro"/>
</dbReference>
<comment type="subcellular location">
    <subcellularLocation>
        <location evidence="6">Cytoplasm</location>
    </subcellularLocation>
</comment>
<accession>A0A1D9G5X2</accession>
<evidence type="ECO:0000256" key="7">
    <source>
        <dbReference type="SAM" id="MobiDB-lite"/>
    </source>
</evidence>
<dbReference type="InterPro" id="IPR011890">
    <property type="entry name" value="SMC_prok"/>
</dbReference>
<dbReference type="Gene3D" id="3.40.50.300">
    <property type="entry name" value="P-loop containing nucleotide triphosphate hydrolases"/>
    <property type="match status" value="3"/>
</dbReference>
<dbReference type="GO" id="GO:0007062">
    <property type="term" value="P:sister chromatid cohesion"/>
    <property type="evidence" value="ECO:0007669"/>
    <property type="project" value="InterPro"/>
</dbReference>
<evidence type="ECO:0000256" key="6">
    <source>
        <dbReference type="HAMAP-Rule" id="MF_01894"/>
    </source>
</evidence>
<feature type="region of interest" description="Disordered" evidence="7">
    <location>
        <begin position="1120"/>
        <end position="1142"/>
    </location>
</feature>
<dbReference type="EMBL" id="CP017708">
    <property type="protein sequence ID" value="AOY83028.2"/>
    <property type="molecule type" value="Genomic_DNA"/>
</dbReference>
<feature type="compositionally biased region" description="Polar residues" evidence="7">
    <location>
        <begin position="1089"/>
        <end position="1098"/>
    </location>
</feature>
<keyword evidence="1 6" id="KW-0963">Cytoplasm</keyword>
<comment type="similarity">
    <text evidence="6">Belongs to the SMC family.</text>
</comment>
<dbReference type="GO" id="GO:0005524">
    <property type="term" value="F:ATP binding"/>
    <property type="evidence" value="ECO:0007669"/>
    <property type="project" value="UniProtKB-UniRule"/>
</dbReference>
<evidence type="ECO:0000256" key="1">
    <source>
        <dbReference type="ARBA" id="ARBA00022490"/>
    </source>
</evidence>
<feature type="region of interest" description="Disordered" evidence="7">
    <location>
        <begin position="138"/>
        <end position="265"/>
    </location>
</feature>
<feature type="coiled-coil region" evidence="6">
    <location>
        <begin position="654"/>
        <end position="681"/>
    </location>
</feature>
<keyword evidence="3 6" id="KW-0067">ATP-binding</keyword>
<reference evidence="10" key="1">
    <citation type="submission" date="2016-10" db="EMBL/GenBank/DDBJ databases">
        <title>Comparative genomics uncovers the prolific and rare metabolic potential of the cyanobacterial genus Moorea.</title>
        <authorList>
            <person name="Leao T."/>
            <person name="Castelao G."/>
            <person name="Korobeynikov A."/>
            <person name="Monroe E.A."/>
            <person name="Podell S."/>
            <person name="Glukhov E."/>
            <person name="Allen E."/>
            <person name="Gerwick W.H."/>
            <person name="Gerwick L."/>
        </authorList>
    </citation>
    <scope>NUCLEOTIDE SEQUENCE [LARGE SCALE GENOMIC DNA]</scope>
    <source>
        <strain evidence="10">JHB</strain>
    </source>
</reference>
<keyword evidence="5 6" id="KW-0238">DNA-binding</keyword>
<proteinExistence type="inferred from homology"/>
<dbReference type="GO" id="GO:0016887">
    <property type="term" value="F:ATP hydrolysis activity"/>
    <property type="evidence" value="ECO:0007669"/>
    <property type="project" value="InterPro"/>
</dbReference>
<dbReference type="InterPro" id="IPR024704">
    <property type="entry name" value="SMC"/>
</dbReference>
<organism evidence="9 10">
    <name type="scientific">Moorena producens (strain JHB)</name>
    <dbReference type="NCBI Taxonomy" id="1454205"/>
    <lineage>
        <taxon>Bacteria</taxon>
        <taxon>Bacillati</taxon>
        <taxon>Cyanobacteriota</taxon>
        <taxon>Cyanophyceae</taxon>
        <taxon>Coleofasciculales</taxon>
        <taxon>Coleofasciculaceae</taxon>
        <taxon>Moorena</taxon>
    </lineage>
</organism>
<dbReference type="Gene3D" id="1.10.287.1490">
    <property type="match status" value="1"/>
</dbReference>
<dbReference type="Gene3D" id="3.30.70.1620">
    <property type="match status" value="1"/>
</dbReference>
<dbReference type="NCBIfam" id="TIGR02169">
    <property type="entry name" value="SMC_prok_A"/>
    <property type="match status" value="1"/>
</dbReference>
<feature type="coiled-coil region" evidence="6">
    <location>
        <begin position="584"/>
        <end position="611"/>
    </location>
</feature>
<dbReference type="GO" id="GO:0006260">
    <property type="term" value="P:DNA replication"/>
    <property type="evidence" value="ECO:0007669"/>
    <property type="project" value="UniProtKB-UniRule"/>
</dbReference>
<evidence type="ECO:0000256" key="2">
    <source>
        <dbReference type="ARBA" id="ARBA00022741"/>
    </source>
</evidence>
<protein>
    <recommendedName>
        <fullName evidence="6">Chromosome partition protein Smc</fullName>
    </recommendedName>
</protein>
<evidence type="ECO:0000313" key="9">
    <source>
        <dbReference type="EMBL" id="AOY83028.2"/>
    </source>
</evidence>
<feature type="region of interest" description="Disordered" evidence="7">
    <location>
        <begin position="998"/>
        <end position="1023"/>
    </location>
</feature>
<dbReference type="Pfam" id="PF02463">
    <property type="entry name" value="SMC_N"/>
    <property type="match status" value="2"/>
</dbReference>
<dbReference type="GO" id="GO:0005737">
    <property type="term" value="C:cytoplasm"/>
    <property type="evidence" value="ECO:0007669"/>
    <property type="project" value="UniProtKB-SubCell"/>
</dbReference>
<comment type="function">
    <text evidence="6">Required for chromosome condensation and partitioning.</text>
</comment>
<evidence type="ECO:0000256" key="4">
    <source>
        <dbReference type="ARBA" id="ARBA00023054"/>
    </source>
</evidence>
<evidence type="ECO:0000256" key="5">
    <source>
        <dbReference type="ARBA" id="ARBA00023125"/>
    </source>
</evidence>
<evidence type="ECO:0000259" key="8">
    <source>
        <dbReference type="SMART" id="SM00968"/>
    </source>
</evidence>
<feature type="domain" description="SMC hinge" evidence="8">
    <location>
        <begin position="696"/>
        <end position="813"/>
    </location>
</feature>
<comment type="domain">
    <text evidence="6">Contains large globular domains required for ATP hydrolysis at each terminus and a third globular domain forming a flexible hinge near the middle of the molecule. These domains are separated by coiled-coil structures.</text>
</comment>
<dbReference type="SUPFAM" id="SSF141571">
    <property type="entry name" value="Pentapeptide repeat-like"/>
    <property type="match status" value="1"/>
</dbReference>
<dbReference type="Proteomes" id="UP000176944">
    <property type="component" value="Chromosome"/>
</dbReference>
<gene>
    <name evidence="6 9" type="primary">smc</name>
    <name evidence="9" type="ORF">BJP36_27050</name>
</gene>
<comment type="subunit">
    <text evidence="6">Homodimer.</text>
</comment>
<dbReference type="PIRSF" id="PIRSF005719">
    <property type="entry name" value="SMC"/>
    <property type="match status" value="1"/>
</dbReference>